<gene>
    <name evidence="1" type="ORF">B0T22DRAFT_199307</name>
</gene>
<sequence>MLYQAVQVGIFGDYCIEHAQTQAPSSESWLAFLRKNQEGTLKQRQAVVVYPAACLGTRIFLSRKSQQYLACASRRAAACQDSNRPCGTGPSSNPRLYFFCVVPGTCLFGPKSLNSLVLRRGPPTYILTQHPVGLCRVKVKVAINSWWHPKKALDLYTRLGQVLLPQLWLGLGLRFRFVIENRQSVPLLTSTRRSSDINSRHIISPPSDEPCQVDWWKFVLLNSKPKENKAATTQRKKGG</sequence>
<organism evidence="1 2">
    <name type="scientific">Podospora appendiculata</name>
    <dbReference type="NCBI Taxonomy" id="314037"/>
    <lineage>
        <taxon>Eukaryota</taxon>
        <taxon>Fungi</taxon>
        <taxon>Dikarya</taxon>
        <taxon>Ascomycota</taxon>
        <taxon>Pezizomycotina</taxon>
        <taxon>Sordariomycetes</taxon>
        <taxon>Sordariomycetidae</taxon>
        <taxon>Sordariales</taxon>
        <taxon>Podosporaceae</taxon>
        <taxon>Podospora</taxon>
    </lineage>
</organism>
<keyword evidence="2" id="KW-1185">Reference proteome</keyword>
<evidence type="ECO:0000313" key="2">
    <source>
        <dbReference type="Proteomes" id="UP001270362"/>
    </source>
</evidence>
<dbReference type="EMBL" id="JAULSO010000003">
    <property type="protein sequence ID" value="KAK3684822.1"/>
    <property type="molecule type" value="Genomic_DNA"/>
</dbReference>
<reference evidence="1" key="2">
    <citation type="submission" date="2023-06" db="EMBL/GenBank/DDBJ databases">
        <authorList>
            <consortium name="Lawrence Berkeley National Laboratory"/>
            <person name="Haridas S."/>
            <person name="Hensen N."/>
            <person name="Bonometti L."/>
            <person name="Westerberg I."/>
            <person name="Brannstrom I.O."/>
            <person name="Guillou S."/>
            <person name="Cros-Aarteil S."/>
            <person name="Calhoun S."/>
            <person name="Kuo A."/>
            <person name="Mondo S."/>
            <person name="Pangilinan J."/>
            <person name="Riley R."/>
            <person name="Labutti K."/>
            <person name="Andreopoulos B."/>
            <person name="Lipzen A."/>
            <person name="Chen C."/>
            <person name="Yanf M."/>
            <person name="Daum C."/>
            <person name="Ng V."/>
            <person name="Clum A."/>
            <person name="Steindorff A."/>
            <person name="Ohm R."/>
            <person name="Martin F."/>
            <person name="Silar P."/>
            <person name="Natvig D."/>
            <person name="Lalanne C."/>
            <person name="Gautier V."/>
            <person name="Ament-Velasquez S.L."/>
            <person name="Kruys A."/>
            <person name="Hutchinson M.I."/>
            <person name="Powell A.J."/>
            <person name="Barry K."/>
            <person name="Miller A.N."/>
            <person name="Grigoriev I.V."/>
            <person name="Debuchy R."/>
            <person name="Gladieux P."/>
            <person name="Thoren M.H."/>
            <person name="Johannesson H."/>
        </authorList>
    </citation>
    <scope>NUCLEOTIDE SEQUENCE</scope>
    <source>
        <strain evidence="1">CBS 314.62</strain>
    </source>
</reference>
<evidence type="ECO:0000313" key="1">
    <source>
        <dbReference type="EMBL" id="KAK3684822.1"/>
    </source>
</evidence>
<reference evidence="1" key="1">
    <citation type="journal article" date="2023" name="Mol. Phylogenet. Evol.">
        <title>Genome-scale phylogeny and comparative genomics of the fungal order Sordariales.</title>
        <authorList>
            <person name="Hensen N."/>
            <person name="Bonometti L."/>
            <person name="Westerberg I."/>
            <person name="Brannstrom I.O."/>
            <person name="Guillou S."/>
            <person name="Cros-Aarteil S."/>
            <person name="Calhoun S."/>
            <person name="Haridas S."/>
            <person name="Kuo A."/>
            <person name="Mondo S."/>
            <person name="Pangilinan J."/>
            <person name="Riley R."/>
            <person name="LaButti K."/>
            <person name="Andreopoulos B."/>
            <person name="Lipzen A."/>
            <person name="Chen C."/>
            <person name="Yan M."/>
            <person name="Daum C."/>
            <person name="Ng V."/>
            <person name="Clum A."/>
            <person name="Steindorff A."/>
            <person name="Ohm R.A."/>
            <person name="Martin F."/>
            <person name="Silar P."/>
            <person name="Natvig D.O."/>
            <person name="Lalanne C."/>
            <person name="Gautier V."/>
            <person name="Ament-Velasquez S.L."/>
            <person name="Kruys A."/>
            <person name="Hutchinson M.I."/>
            <person name="Powell A.J."/>
            <person name="Barry K."/>
            <person name="Miller A.N."/>
            <person name="Grigoriev I.V."/>
            <person name="Debuchy R."/>
            <person name="Gladieux P."/>
            <person name="Hiltunen Thoren M."/>
            <person name="Johannesson H."/>
        </authorList>
    </citation>
    <scope>NUCLEOTIDE SEQUENCE</scope>
    <source>
        <strain evidence="1">CBS 314.62</strain>
    </source>
</reference>
<accession>A0AAE0X4G0</accession>
<dbReference type="AlphaFoldDB" id="A0AAE0X4G0"/>
<proteinExistence type="predicted"/>
<name>A0AAE0X4G0_9PEZI</name>
<protein>
    <submittedName>
        <fullName evidence="1">Uncharacterized protein</fullName>
    </submittedName>
</protein>
<dbReference type="Proteomes" id="UP001270362">
    <property type="component" value="Unassembled WGS sequence"/>
</dbReference>
<comment type="caution">
    <text evidence="1">The sequence shown here is derived from an EMBL/GenBank/DDBJ whole genome shotgun (WGS) entry which is preliminary data.</text>
</comment>